<name>A0A124IWA7_9BACL</name>
<dbReference type="EMBL" id="LPVJ01000009">
    <property type="protein sequence ID" value="KUO96796.1"/>
    <property type="molecule type" value="Genomic_DNA"/>
</dbReference>
<reference evidence="1 2" key="1">
    <citation type="submission" date="2015-12" db="EMBL/GenBank/DDBJ databases">
        <title>Draft genome sequence of Acidibacillus ferrooxidans ITV001, isolated from a chalcopyrite acid mine drainage site in Brazil.</title>
        <authorList>
            <person name="Dall'Agnol H."/>
            <person name="Nancucheo I."/>
            <person name="Johnson B."/>
            <person name="Oliveira R."/>
            <person name="Leite L."/>
            <person name="Pylro V."/>
            <person name="Nunes G.L."/>
            <person name="Tzotzos G."/>
            <person name="Fernandes G.R."/>
            <person name="Dutra J."/>
            <person name="Orellana S.C."/>
            <person name="Oliveira G."/>
        </authorList>
    </citation>
    <scope>NUCLEOTIDE SEQUENCE [LARGE SCALE GENOMIC DNA]</scope>
    <source>
        <strain evidence="2">ITV01</strain>
    </source>
</reference>
<organism evidence="1 2">
    <name type="scientific">Ferroacidibacillus organovorans</name>
    <dbReference type="NCBI Taxonomy" id="1765683"/>
    <lineage>
        <taxon>Bacteria</taxon>
        <taxon>Bacillati</taxon>
        <taxon>Bacillota</taxon>
        <taxon>Bacilli</taxon>
        <taxon>Bacillales</taxon>
        <taxon>Alicyclobacillaceae</taxon>
        <taxon>Ferroacidibacillus</taxon>
    </lineage>
</organism>
<keyword evidence="2" id="KW-1185">Reference proteome</keyword>
<accession>A0A124IWA7</accession>
<dbReference type="Proteomes" id="UP000053557">
    <property type="component" value="Unassembled WGS sequence"/>
</dbReference>
<evidence type="ECO:0000313" key="1">
    <source>
        <dbReference type="EMBL" id="KUO96796.1"/>
    </source>
</evidence>
<sequence>MVPLNDYHMRKAGREFSKGAHNARDKAQHGHLLNAAGEAIGGTANAAVELGKSAVEGVSAAVNPNHRS</sequence>
<comment type="caution">
    <text evidence="1">The sequence shown here is derived from an EMBL/GenBank/DDBJ whole genome shotgun (WGS) entry which is preliminary data.</text>
</comment>
<evidence type="ECO:0000313" key="2">
    <source>
        <dbReference type="Proteomes" id="UP000053557"/>
    </source>
</evidence>
<gene>
    <name evidence="1" type="ORF">ATW55_08245</name>
</gene>
<dbReference type="AlphaFoldDB" id="A0A124IWA7"/>
<proteinExistence type="predicted"/>
<protein>
    <submittedName>
        <fullName evidence="1">Uncharacterized protein</fullName>
    </submittedName>
</protein>